<dbReference type="Gene3D" id="3.10.620.30">
    <property type="match status" value="1"/>
</dbReference>
<keyword evidence="4" id="KW-1185">Reference proteome</keyword>
<dbReference type="Gene3D" id="2.60.40.3140">
    <property type="match status" value="1"/>
</dbReference>
<dbReference type="InterPro" id="IPR038765">
    <property type="entry name" value="Papain-like_cys_pep_sf"/>
</dbReference>
<dbReference type="EMBL" id="JSVC01000019">
    <property type="protein sequence ID" value="KIC93537.1"/>
    <property type="molecule type" value="Genomic_DNA"/>
</dbReference>
<dbReference type="Gene3D" id="2.60.120.1130">
    <property type="match status" value="1"/>
</dbReference>
<dbReference type="AlphaFoldDB" id="A0A0C1L0M4"/>
<comment type="caution">
    <text evidence="3">The sequence shown here is derived from an EMBL/GenBank/DDBJ whole genome shotgun (WGS) entry which is preliminary data.</text>
</comment>
<dbReference type="InterPro" id="IPR024618">
    <property type="entry name" value="DUF3857"/>
</dbReference>
<organism evidence="3 4">
    <name type="scientific">Flavihumibacter solisilvae</name>
    <dbReference type="NCBI Taxonomy" id="1349421"/>
    <lineage>
        <taxon>Bacteria</taxon>
        <taxon>Pseudomonadati</taxon>
        <taxon>Bacteroidota</taxon>
        <taxon>Chitinophagia</taxon>
        <taxon>Chitinophagales</taxon>
        <taxon>Chitinophagaceae</taxon>
        <taxon>Flavihumibacter</taxon>
    </lineage>
</organism>
<dbReference type="Pfam" id="PF01841">
    <property type="entry name" value="Transglut_core"/>
    <property type="match status" value="1"/>
</dbReference>
<evidence type="ECO:0000313" key="3">
    <source>
        <dbReference type="EMBL" id="KIC93537.1"/>
    </source>
</evidence>
<feature type="domain" description="Transglutaminase-like" evidence="1">
    <location>
        <begin position="261"/>
        <end position="337"/>
    </location>
</feature>
<sequence length="623" mass="71998">MPNFLQAQSVQELALKFPGEEAVVLDHSIAYQLSVKDGQPYVESTESQKILYLSANAGAYMSKYSFYQSGFHELKGYEAFTKTADGKKFKVTDFKTANSLSSGVFYDDVKETSFDFPGIAYGSVGNLNLSRIHKDPHLLSPHYFTRFIPLVSGELTISFPKGMSVKYIIKGNDRDKVKFQHDSRRNETVYTFRVNDLKGERPYADAPDNSYYALHVVFYIEKYQDEKGQTISYLANTDDLYKLNQGFIKGINKEVSPELRSIVDSLTKNVVSLEERAKRIYKWVQDNIKYVAFEDGMEGFVPRDANLVCARRFGDCKDMSSILTVMLNAAKVPAYFTWIGTRDLPYHYTETPLPIVDNHMICTVRLNDRFLFLDGTDSHCAFGVPSAFTQGKEAMVAINENEYKILAVPVIEKEKNLIEDSTFVELTETGIKGNIKLKLSGYYSMDMHRQLVSYSGKDLEKYFKSRFYRGSNRFNLTNFEIGDRSDFNNITLTAQFDLQGYARKIDDEWFLNLNLFKHYEHEEIDFPKRQMPVAYTFLNKRKYITVLRIPEGYKVSAMPGGKSFRNDMWGFEIRYEQKNNQIILTQEFDNNHLLITPDKFQQWNRVLENLFPAYKETISLSKK</sequence>
<dbReference type="Pfam" id="PF12969">
    <property type="entry name" value="DUF3857"/>
    <property type="match status" value="1"/>
</dbReference>
<proteinExistence type="predicted"/>
<feature type="domain" description="DUF3857" evidence="2">
    <location>
        <begin position="48"/>
        <end position="198"/>
    </location>
</feature>
<dbReference type="SUPFAM" id="SSF54001">
    <property type="entry name" value="Cysteine proteinases"/>
    <property type="match status" value="1"/>
</dbReference>
<evidence type="ECO:0000259" key="2">
    <source>
        <dbReference type="Pfam" id="PF12969"/>
    </source>
</evidence>
<evidence type="ECO:0000259" key="1">
    <source>
        <dbReference type="Pfam" id="PF01841"/>
    </source>
</evidence>
<gene>
    <name evidence="3" type="ORF">OI18_17465</name>
</gene>
<dbReference type="Proteomes" id="UP000031408">
    <property type="component" value="Unassembled WGS sequence"/>
</dbReference>
<name>A0A0C1L0M4_9BACT</name>
<protein>
    <recommendedName>
        <fullName evidence="5">DUF3857 domain-containing protein</fullName>
    </recommendedName>
</protein>
<accession>A0A0C1L0M4</accession>
<dbReference type="InterPro" id="IPR002931">
    <property type="entry name" value="Transglutaminase-like"/>
</dbReference>
<reference evidence="3 4" key="1">
    <citation type="submission" date="2014-11" db="EMBL/GenBank/DDBJ databases">
        <title>Genome sequence of Flavihumibacter solisilvae 3-3.</title>
        <authorList>
            <person name="Zhou G."/>
            <person name="Li M."/>
            <person name="Wang G."/>
        </authorList>
    </citation>
    <scope>NUCLEOTIDE SEQUENCE [LARGE SCALE GENOMIC DNA]</scope>
    <source>
        <strain evidence="3 4">3-3</strain>
    </source>
</reference>
<dbReference type="STRING" id="1349421.OI18_17465"/>
<evidence type="ECO:0000313" key="4">
    <source>
        <dbReference type="Proteomes" id="UP000031408"/>
    </source>
</evidence>
<evidence type="ECO:0008006" key="5">
    <source>
        <dbReference type="Google" id="ProtNLM"/>
    </source>
</evidence>